<evidence type="ECO:0000313" key="2">
    <source>
        <dbReference type="EMBL" id="KAG2105541.1"/>
    </source>
</evidence>
<reference evidence="2" key="1">
    <citation type="journal article" date="2020" name="New Phytol.">
        <title>Comparative genomics reveals dynamic genome evolution in host specialist ectomycorrhizal fungi.</title>
        <authorList>
            <person name="Lofgren L.A."/>
            <person name="Nguyen N.H."/>
            <person name="Vilgalys R."/>
            <person name="Ruytinx J."/>
            <person name="Liao H.L."/>
            <person name="Branco S."/>
            <person name="Kuo A."/>
            <person name="LaButti K."/>
            <person name="Lipzen A."/>
            <person name="Andreopoulos W."/>
            <person name="Pangilinan J."/>
            <person name="Riley R."/>
            <person name="Hundley H."/>
            <person name="Na H."/>
            <person name="Barry K."/>
            <person name="Grigoriev I.V."/>
            <person name="Stajich J.E."/>
            <person name="Kennedy P.G."/>
        </authorList>
    </citation>
    <scope>NUCLEOTIDE SEQUENCE</scope>
    <source>
        <strain evidence="2">FC423</strain>
    </source>
</reference>
<name>A0A9P7JSM3_9AGAM</name>
<keyword evidence="1" id="KW-1133">Transmembrane helix</keyword>
<sequence>MRAPNPHILPFPSFFTLSICWFDLYQDRFCTTHTPSTMSPVSARFRLLHTTIISSQAIILAFGYAFLGTVLYYDYLSLPHQVSNLWSHYPGELTMIVTLIATVLSVTTATSVYPFTPCSFPFTQG</sequence>
<dbReference type="EMBL" id="JABBWM010000038">
    <property type="protein sequence ID" value="KAG2105541.1"/>
    <property type="molecule type" value="Genomic_DNA"/>
</dbReference>
<evidence type="ECO:0000313" key="3">
    <source>
        <dbReference type="Proteomes" id="UP000823399"/>
    </source>
</evidence>
<dbReference type="OrthoDB" id="3351168at2759"/>
<protein>
    <submittedName>
        <fullName evidence="2">Uncharacterized protein</fullName>
    </submittedName>
</protein>
<dbReference type="GeneID" id="64691061"/>
<comment type="caution">
    <text evidence="2">The sequence shown here is derived from an EMBL/GenBank/DDBJ whole genome shotgun (WGS) entry which is preliminary data.</text>
</comment>
<dbReference type="AlphaFoldDB" id="A0A9P7JSM3"/>
<feature type="transmembrane region" description="Helical" evidence="1">
    <location>
        <begin position="93"/>
        <end position="115"/>
    </location>
</feature>
<dbReference type="RefSeq" id="XP_041291295.1">
    <property type="nucleotide sequence ID" value="XM_041428802.1"/>
</dbReference>
<organism evidence="2 3">
    <name type="scientific">Suillus discolor</name>
    <dbReference type="NCBI Taxonomy" id="1912936"/>
    <lineage>
        <taxon>Eukaryota</taxon>
        <taxon>Fungi</taxon>
        <taxon>Dikarya</taxon>
        <taxon>Basidiomycota</taxon>
        <taxon>Agaricomycotina</taxon>
        <taxon>Agaricomycetes</taxon>
        <taxon>Agaricomycetidae</taxon>
        <taxon>Boletales</taxon>
        <taxon>Suillineae</taxon>
        <taxon>Suillaceae</taxon>
        <taxon>Suillus</taxon>
    </lineage>
</organism>
<dbReference type="Proteomes" id="UP000823399">
    <property type="component" value="Unassembled WGS sequence"/>
</dbReference>
<feature type="transmembrane region" description="Helical" evidence="1">
    <location>
        <begin position="47"/>
        <end position="73"/>
    </location>
</feature>
<evidence type="ECO:0000256" key="1">
    <source>
        <dbReference type="SAM" id="Phobius"/>
    </source>
</evidence>
<keyword evidence="1" id="KW-0472">Membrane</keyword>
<keyword evidence="3" id="KW-1185">Reference proteome</keyword>
<proteinExistence type="predicted"/>
<gene>
    <name evidence="2" type="ORF">F5147DRAFT_242924</name>
</gene>
<keyword evidence="1" id="KW-0812">Transmembrane</keyword>
<accession>A0A9P7JSM3</accession>